<dbReference type="AlphaFoldDB" id="A0A832T3J6"/>
<dbReference type="SMR" id="A0A832T3J6"/>
<comment type="caution">
    <text evidence="2">The sequence shown here is derived from an EMBL/GenBank/DDBJ whole genome shotgun (WGS) entry which is preliminary data.</text>
</comment>
<evidence type="ECO:0000259" key="1">
    <source>
        <dbReference type="PROSITE" id="PS50903"/>
    </source>
</evidence>
<dbReference type="GO" id="GO:0005506">
    <property type="term" value="F:iron ion binding"/>
    <property type="evidence" value="ECO:0007669"/>
    <property type="project" value="InterPro"/>
</dbReference>
<dbReference type="Gene3D" id="2.20.28.10">
    <property type="match status" value="1"/>
</dbReference>
<evidence type="ECO:0000313" key="3">
    <source>
        <dbReference type="Proteomes" id="UP000645676"/>
    </source>
</evidence>
<dbReference type="InterPro" id="IPR024934">
    <property type="entry name" value="Rubredoxin-like_dom"/>
</dbReference>
<evidence type="ECO:0000313" key="2">
    <source>
        <dbReference type="EMBL" id="HII59348.1"/>
    </source>
</evidence>
<dbReference type="SUPFAM" id="SSF57802">
    <property type="entry name" value="Rubredoxin-like"/>
    <property type="match status" value="1"/>
</dbReference>
<sequence length="61" mass="7051">MPWWKCSNCGYVFEAEKPPERCPNCGEKCTFYDVSCYTPECGFKGYDPKLVARTPNQESKM</sequence>
<organism evidence="2 3">
    <name type="scientific">Methanocaldococcus jannaschii</name>
    <dbReference type="NCBI Taxonomy" id="2190"/>
    <lineage>
        <taxon>Archaea</taxon>
        <taxon>Methanobacteriati</taxon>
        <taxon>Methanobacteriota</taxon>
        <taxon>Methanomada group</taxon>
        <taxon>Methanococci</taxon>
        <taxon>Methanococcales</taxon>
        <taxon>Methanocaldococcaceae</taxon>
        <taxon>Methanocaldococcus</taxon>
    </lineage>
</organism>
<dbReference type="InterPro" id="IPR048574">
    <property type="entry name" value="RUBY_RBDX"/>
</dbReference>
<dbReference type="OMA" id="DVTCYTP"/>
<name>A0A832T3J6_9EURY</name>
<protein>
    <submittedName>
        <fullName evidence="2">Rubredoxin</fullName>
    </submittedName>
</protein>
<dbReference type="Proteomes" id="UP000645676">
    <property type="component" value="Unassembled WGS sequence"/>
</dbReference>
<gene>
    <name evidence="2" type="ORF">HA335_02020</name>
</gene>
<dbReference type="Pfam" id="PF21349">
    <property type="entry name" value="RUBY_RBDX"/>
    <property type="match status" value="1"/>
</dbReference>
<reference evidence="2" key="1">
    <citation type="journal article" date="2020" name="bioRxiv">
        <title>A rank-normalized archaeal taxonomy based on genome phylogeny resolves widespread incomplete and uneven classifications.</title>
        <authorList>
            <person name="Rinke C."/>
            <person name="Chuvochina M."/>
            <person name="Mussig A.J."/>
            <person name="Chaumeil P.-A."/>
            <person name="Waite D.W."/>
            <person name="Whitman W.B."/>
            <person name="Parks D.H."/>
            <person name="Hugenholtz P."/>
        </authorList>
    </citation>
    <scope>NUCLEOTIDE SEQUENCE</scope>
    <source>
        <strain evidence="2">UBA8849</strain>
    </source>
</reference>
<proteinExistence type="predicted"/>
<dbReference type="PROSITE" id="PS50903">
    <property type="entry name" value="RUBREDOXIN_LIKE"/>
    <property type="match status" value="1"/>
</dbReference>
<dbReference type="EMBL" id="DUJR01000007">
    <property type="protein sequence ID" value="HII59348.1"/>
    <property type="molecule type" value="Genomic_DNA"/>
</dbReference>
<accession>A0A832T3J6</accession>
<feature type="domain" description="Rubredoxin-like" evidence="1">
    <location>
        <begin position="1"/>
        <end position="46"/>
    </location>
</feature>